<dbReference type="AlphaFoldDB" id="A0A5C5WL26"/>
<proteinExistence type="inferred from homology"/>
<dbReference type="InterPro" id="IPR000477">
    <property type="entry name" value="RT_dom"/>
</dbReference>
<dbReference type="NCBIfam" id="TIGR04416">
    <property type="entry name" value="group_II_RT_mat"/>
    <property type="match status" value="1"/>
</dbReference>
<comment type="similarity">
    <text evidence="1">Belongs to the bacterial reverse transcriptase family.</text>
</comment>
<dbReference type="EMBL" id="SJPK01000050">
    <property type="protein sequence ID" value="TWT51484.1"/>
    <property type="molecule type" value="Genomic_DNA"/>
</dbReference>
<evidence type="ECO:0000313" key="4">
    <source>
        <dbReference type="Proteomes" id="UP000318053"/>
    </source>
</evidence>
<dbReference type="InterPro" id="IPR013597">
    <property type="entry name" value="Mat_intron_G2"/>
</dbReference>
<keyword evidence="4" id="KW-1185">Reference proteome</keyword>
<reference evidence="3 4" key="1">
    <citation type="submission" date="2019-02" db="EMBL/GenBank/DDBJ databases">
        <title>Deep-cultivation of Planctomycetes and their phenomic and genomic characterization uncovers novel biology.</title>
        <authorList>
            <person name="Wiegand S."/>
            <person name="Jogler M."/>
            <person name="Boedeker C."/>
            <person name="Pinto D."/>
            <person name="Vollmers J."/>
            <person name="Rivas-Marin E."/>
            <person name="Kohn T."/>
            <person name="Peeters S.H."/>
            <person name="Heuer A."/>
            <person name="Rast P."/>
            <person name="Oberbeckmann S."/>
            <person name="Bunk B."/>
            <person name="Jeske O."/>
            <person name="Meyerdierks A."/>
            <person name="Storesund J.E."/>
            <person name="Kallscheuer N."/>
            <person name="Luecker S."/>
            <person name="Lage O.M."/>
            <person name="Pohl T."/>
            <person name="Merkel B.J."/>
            <person name="Hornburger P."/>
            <person name="Mueller R.-W."/>
            <person name="Bruemmer F."/>
            <person name="Labrenz M."/>
            <person name="Spormann A.M."/>
            <person name="Op Den Camp H."/>
            <person name="Overmann J."/>
            <person name="Amann R."/>
            <person name="Jetten M.S.M."/>
            <person name="Mascher T."/>
            <person name="Medema M.H."/>
            <person name="Devos D.P."/>
            <person name="Kaster A.-K."/>
            <person name="Ovreas L."/>
            <person name="Rohde M."/>
            <person name="Galperin M.Y."/>
            <person name="Jogler C."/>
        </authorList>
    </citation>
    <scope>NUCLEOTIDE SEQUENCE [LARGE SCALE GENOMIC DNA]</scope>
    <source>
        <strain evidence="3 4">CA85</strain>
    </source>
</reference>
<protein>
    <submittedName>
        <fullName evidence="3">Group II intron-encoded protein LtrA</fullName>
    </submittedName>
</protein>
<evidence type="ECO:0000259" key="2">
    <source>
        <dbReference type="PROSITE" id="PS50878"/>
    </source>
</evidence>
<dbReference type="Pfam" id="PF08388">
    <property type="entry name" value="GIIM"/>
    <property type="match status" value="1"/>
</dbReference>
<dbReference type="RefSeq" id="WP_146394354.1">
    <property type="nucleotide sequence ID" value="NZ_SJPK01000050.1"/>
</dbReference>
<dbReference type="CDD" id="cd01651">
    <property type="entry name" value="RT_G2_intron"/>
    <property type="match status" value="1"/>
</dbReference>
<name>A0A5C5WL26_9BACT</name>
<dbReference type="InterPro" id="IPR043502">
    <property type="entry name" value="DNA/RNA_pol_sf"/>
</dbReference>
<dbReference type="PANTHER" id="PTHR34047:SF8">
    <property type="entry name" value="PROTEIN YKFC"/>
    <property type="match status" value="1"/>
</dbReference>
<dbReference type="OrthoDB" id="258234at2"/>
<dbReference type="Pfam" id="PF00078">
    <property type="entry name" value="RVT_1"/>
    <property type="match status" value="1"/>
</dbReference>
<dbReference type="PROSITE" id="PS50878">
    <property type="entry name" value="RT_POL"/>
    <property type="match status" value="1"/>
</dbReference>
<dbReference type="InterPro" id="IPR043128">
    <property type="entry name" value="Rev_trsase/Diguanyl_cyclase"/>
</dbReference>
<feature type="domain" description="Reverse transcriptase" evidence="2">
    <location>
        <begin position="76"/>
        <end position="302"/>
    </location>
</feature>
<organism evidence="3 4">
    <name type="scientific">Allorhodopirellula solitaria</name>
    <dbReference type="NCBI Taxonomy" id="2527987"/>
    <lineage>
        <taxon>Bacteria</taxon>
        <taxon>Pseudomonadati</taxon>
        <taxon>Planctomycetota</taxon>
        <taxon>Planctomycetia</taxon>
        <taxon>Pirellulales</taxon>
        <taxon>Pirellulaceae</taxon>
        <taxon>Allorhodopirellula</taxon>
    </lineage>
</organism>
<comment type="caution">
    <text evidence="3">The sequence shown here is derived from an EMBL/GenBank/DDBJ whole genome shotgun (WGS) entry which is preliminary data.</text>
</comment>
<dbReference type="InterPro" id="IPR030931">
    <property type="entry name" value="Group_II_RT_mat"/>
</dbReference>
<dbReference type="Proteomes" id="UP000318053">
    <property type="component" value="Unassembled WGS sequence"/>
</dbReference>
<gene>
    <name evidence="3" type="primary">ltrA_4</name>
    <name evidence="3" type="ORF">CA85_52580</name>
</gene>
<dbReference type="InterPro" id="IPR051083">
    <property type="entry name" value="GrpII_Intron_Splice-Mob/Def"/>
</dbReference>
<evidence type="ECO:0000313" key="3">
    <source>
        <dbReference type="EMBL" id="TWT51484.1"/>
    </source>
</evidence>
<accession>A0A5C5WL26</accession>
<evidence type="ECO:0000256" key="1">
    <source>
        <dbReference type="ARBA" id="ARBA00034120"/>
    </source>
</evidence>
<dbReference type="PANTHER" id="PTHR34047">
    <property type="entry name" value="NUCLEAR INTRON MATURASE 1, MITOCHONDRIAL-RELATED"/>
    <property type="match status" value="1"/>
</dbReference>
<dbReference type="Gene3D" id="3.30.70.270">
    <property type="match status" value="1"/>
</dbReference>
<dbReference type="SUPFAM" id="SSF56672">
    <property type="entry name" value="DNA/RNA polymerases"/>
    <property type="match status" value="1"/>
</dbReference>
<sequence>MVSKLTPPQPRAATSANIEKSALDESYPNSLMEEVVDDLNMETAWARVKANRGAPGPDGITVEMFPEWFQPRWQQIKVQLLAGTYRPSPARRVSIDKPDGGTRELGIPNLLERVIQQAIALVLTPMFDPEFSESSFGYRPYRSAQGAVKQIQKIIRDGRRWCVDMDLSKFFDLVQHDKLMAKVGRKVRDKRLLKLIGRFLRGGVMVDGLCQPTEKGTIQGSPLSPLLSNIYLDDFDKELEKRGLPFVRYADDFVIFTKTEVSARRVFRTVERFLVTRMKLKVNRDKSSLRNTDGLEYVGYEFHGYGGQIRVSKKSLARFHKKASEIFRRNRGVSMASRMKEFRSYANGWIAYFAHDGRKTTFIDLDKWLRRRVRACYWKDWCFPRTRVSKLMSLGISRQDALGFGCSRKGEWRLSMTSGVQRALSIEYLTTAGLVCLEERWQKFAPLRRTA</sequence>